<dbReference type="InterPro" id="IPR036038">
    <property type="entry name" value="Aminotransferase-like"/>
</dbReference>
<organism evidence="4 5">
    <name type="scientific">Clostridium polyendosporum</name>
    <dbReference type="NCBI Taxonomy" id="69208"/>
    <lineage>
        <taxon>Bacteria</taxon>
        <taxon>Bacillati</taxon>
        <taxon>Bacillota</taxon>
        <taxon>Clostridia</taxon>
        <taxon>Eubacteriales</taxon>
        <taxon>Clostridiaceae</taxon>
        <taxon>Clostridium</taxon>
    </lineage>
</organism>
<reference evidence="4" key="1">
    <citation type="submission" date="2021-03" db="EMBL/GenBank/DDBJ databases">
        <title>Taxonomic study of Clostridium polyendosporum from meadow-gley soil under rice.</title>
        <authorList>
            <person name="Kobayashi H."/>
            <person name="Tanizawa Y."/>
            <person name="Yagura M."/>
        </authorList>
    </citation>
    <scope>NUCLEOTIDE SEQUENCE</scope>
    <source>
        <strain evidence="4">JCM 30710</strain>
    </source>
</reference>
<dbReference type="RefSeq" id="WP_212905296.1">
    <property type="nucleotide sequence ID" value="NZ_BOPZ01000047.1"/>
</dbReference>
<sequence>MENLGYYNGEYDLIENMKIPMNDRVCYFGDGVYDATYSRNHIIFALDEHIDRFFNSAGLLKIKIPYTKDELKDLLNEMVQKVDCGEQFVYWQVTRGTSMRNHAFPSDEVKANVWIVLKPANIKDMSQRLKLITLEDTRFLHCNIKTLNLLPSVMAAQKTEEMGCHEAVFHRGDRVTECAHSNISIIKDGILKTAPADNLILPGIARAHLIRMCKKFNIPVNETPFNLKELMDADEVIVTSSGQFCMAACEIDRKPVGGRAPEIVKKLQDALLNEFLEETNKIWEVTYDSRRVNNIKYRRKSR</sequence>
<protein>
    <submittedName>
        <fullName evidence="4">Cytochrome c550</fullName>
    </submittedName>
</protein>
<gene>
    <name evidence="4" type="ORF">CPJCM30710_32950</name>
</gene>
<dbReference type="PANTHER" id="PTHR42743:SF10">
    <property type="entry name" value="D-ALANINE AMINOTRANSFERASE"/>
    <property type="match status" value="1"/>
</dbReference>
<name>A0A919VFS5_9CLOT</name>
<comment type="cofactor">
    <cofactor evidence="1">
        <name>pyridoxal 5'-phosphate</name>
        <dbReference type="ChEBI" id="CHEBI:597326"/>
    </cofactor>
</comment>
<dbReference type="GO" id="GO:0005829">
    <property type="term" value="C:cytosol"/>
    <property type="evidence" value="ECO:0007669"/>
    <property type="project" value="TreeGrafter"/>
</dbReference>
<evidence type="ECO:0000313" key="4">
    <source>
        <dbReference type="EMBL" id="GIM30629.1"/>
    </source>
</evidence>
<accession>A0A919VFS5</accession>
<dbReference type="InterPro" id="IPR043131">
    <property type="entry name" value="BCAT-like_N"/>
</dbReference>
<evidence type="ECO:0000256" key="1">
    <source>
        <dbReference type="ARBA" id="ARBA00001933"/>
    </source>
</evidence>
<dbReference type="InterPro" id="IPR043132">
    <property type="entry name" value="BCAT-like_C"/>
</dbReference>
<comment type="similarity">
    <text evidence="2">Belongs to the class-IV pyridoxal-phosphate-dependent aminotransferase family.</text>
</comment>
<dbReference type="GO" id="GO:0003824">
    <property type="term" value="F:catalytic activity"/>
    <property type="evidence" value="ECO:0007669"/>
    <property type="project" value="InterPro"/>
</dbReference>
<dbReference type="AlphaFoldDB" id="A0A919VFS5"/>
<dbReference type="Pfam" id="PF01063">
    <property type="entry name" value="Aminotran_4"/>
    <property type="match status" value="1"/>
</dbReference>
<dbReference type="Proteomes" id="UP000679179">
    <property type="component" value="Unassembled WGS sequence"/>
</dbReference>
<keyword evidence="5" id="KW-1185">Reference proteome</keyword>
<dbReference type="FunFam" id="3.20.10.10:FF:000002">
    <property type="entry name" value="D-alanine aminotransferase"/>
    <property type="match status" value="1"/>
</dbReference>
<dbReference type="InterPro" id="IPR001544">
    <property type="entry name" value="Aminotrans_IV"/>
</dbReference>
<evidence type="ECO:0000256" key="3">
    <source>
        <dbReference type="ARBA" id="ARBA00022898"/>
    </source>
</evidence>
<dbReference type="SUPFAM" id="SSF56752">
    <property type="entry name" value="D-aminoacid aminotransferase-like PLP-dependent enzymes"/>
    <property type="match status" value="1"/>
</dbReference>
<dbReference type="PANTHER" id="PTHR42743">
    <property type="entry name" value="AMINO-ACID AMINOTRANSFERASE"/>
    <property type="match status" value="1"/>
</dbReference>
<evidence type="ECO:0000256" key="2">
    <source>
        <dbReference type="ARBA" id="ARBA00009320"/>
    </source>
</evidence>
<dbReference type="Gene3D" id="3.20.10.10">
    <property type="entry name" value="D-amino Acid Aminotransferase, subunit A, domain 2"/>
    <property type="match status" value="1"/>
</dbReference>
<comment type="caution">
    <text evidence="4">The sequence shown here is derived from an EMBL/GenBank/DDBJ whole genome shotgun (WGS) entry which is preliminary data.</text>
</comment>
<dbReference type="CDD" id="cd01558">
    <property type="entry name" value="D-AAT_like"/>
    <property type="match status" value="1"/>
</dbReference>
<dbReference type="GO" id="GO:0008652">
    <property type="term" value="P:amino acid biosynthetic process"/>
    <property type="evidence" value="ECO:0007669"/>
    <property type="project" value="UniProtKB-ARBA"/>
</dbReference>
<dbReference type="GO" id="GO:0046394">
    <property type="term" value="P:carboxylic acid biosynthetic process"/>
    <property type="evidence" value="ECO:0007669"/>
    <property type="project" value="UniProtKB-ARBA"/>
</dbReference>
<proteinExistence type="inferred from homology"/>
<keyword evidence="3" id="KW-0663">Pyridoxal phosphate</keyword>
<dbReference type="InterPro" id="IPR050571">
    <property type="entry name" value="Class-IV_PLP-Dep_Aminotrnsfr"/>
</dbReference>
<dbReference type="Gene3D" id="3.30.470.10">
    <property type="match status" value="1"/>
</dbReference>
<dbReference type="EMBL" id="BOPZ01000047">
    <property type="protein sequence ID" value="GIM30629.1"/>
    <property type="molecule type" value="Genomic_DNA"/>
</dbReference>
<evidence type="ECO:0000313" key="5">
    <source>
        <dbReference type="Proteomes" id="UP000679179"/>
    </source>
</evidence>